<accession>A0ABU1UCH9</accession>
<dbReference type="InterPro" id="IPR016181">
    <property type="entry name" value="Acyl_CoA_acyltransferase"/>
</dbReference>
<keyword evidence="3" id="KW-1185">Reference proteome</keyword>
<dbReference type="RefSeq" id="WP_310056608.1">
    <property type="nucleotide sequence ID" value="NZ_JAVDVQ010000007.1"/>
</dbReference>
<gene>
    <name evidence="2" type="ORF">J2X01_002143</name>
</gene>
<dbReference type="EMBL" id="JAVDVQ010000007">
    <property type="protein sequence ID" value="MDR7082853.1"/>
    <property type="molecule type" value="Genomic_DNA"/>
</dbReference>
<comment type="caution">
    <text evidence="2">The sequence shown here is derived from an EMBL/GenBank/DDBJ whole genome shotgun (WGS) entry which is preliminary data.</text>
</comment>
<dbReference type="Gene3D" id="3.40.630.30">
    <property type="match status" value="1"/>
</dbReference>
<evidence type="ECO:0000313" key="3">
    <source>
        <dbReference type="Proteomes" id="UP001252243"/>
    </source>
</evidence>
<dbReference type="Proteomes" id="UP001252243">
    <property type="component" value="Unassembled WGS sequence"/>
</dbReference>
<dbReference type="Pfam" id="PF13302">
    <property type="entry name" value="Acetyltransf_3"/>
    <property type="match status" value="1"/>
</dbReference>
<organism evidence="2 3">
    <name type="scientific">Arthrobacter ginsengisoli</name>
    <dbReference type="NCBI Taxonomy" id="1356565"/>
    <lineage>
        <taxon>Bacteria</taxon>
        <taxon>Bacillati</taxon>
        <taxon>Actinomycetota</taxon>
        <taxon>Actinomycetes</taxon>
        <taxon>Micrococcales</taxon>
        <taxon>Micrococcaceae</taxon>
        <taxon>Arthrobacter</taxon>
    </lineage>
</organism>
<dbReference type="SUPFAM" id="SSF55729">
    <property type="entry name" value="Acyl-CoA N-acyltransferases (Nat)"/>
    <property type="match status" value="1"/>
</dbReference>
<dbReference type="InterPro" id="IPR000182">
    <property type="entry name" value="GNAT_dom"/>
</dbReference>
<name>A0ABU1UCH9_9MICC</name>
<protein>
    <submittedName>
        <fullName evidence="2">RimJ/RimL family protein N-acetyltransferase</fullName>
    </submittedName>
</protein>
<proteinExistence type="predicted"/>
<dbReference type="CDD" id="cd04301">
    <property type="entry name" value="NAT_SF"/>
    <property type="match status" value="1"/>
</dbReference>
<dbReference type="PROSITE" id="PS51186">
    <property type="entry name" value="GNAT"/>
    <property type="match status" value="1"/>
</dbReference>
<sequence>MSPSAEQSPAAIRLLDVSGAVLEQLLTLAIQDADADEVTPPLGSAAGWNSERISWFREFHHAAAGLDGPAQQKSWAISSDGKLAGSIRLKRTGPDSLETGIWLGRSFRGHGIAREALRLVIDRAAASGSAVLEADTTAGNTAALVLLRSAGARLEEGEAIGAATVPVKARIPLH</sequence>
<reference evidence="2 3" key="1">
    <citation type="submission" date="2023-07" db="EMBL/GenBank/DDBJ databases">
        <title>Sorghum-associated microbial communities from plants grown in Nebraska, USA.</title>
        <authorList>
            <person name="Schachtman D."/>
        </authorList>
    </citation>
    <scope>NUCLEOTIDE SEQUENCE [LARGE SCALE GENOMIC DNA]</scope>
    <source>
        <strain evidence="2 3">BE167</strain>
    </source>
</reference>
<evidence type="ECO:0000313" key="2">
    <source>
        <dbReference type="EMBL" id="MDR7082853.1"/>
    </source>
</evidence>
<feature type="domain" description="N-acetyltransferase" evidence="1">
    <location>
        <begin position="25"/>
        <end position="174"/>
    </location>
</feature>
<evidence type="ECO:0000259" key="1">
    <source>
        <dbReference type="PROSITE" id="PS51186"/>
    </source>
</evidence>